<dbReference type="AlphaFoldDB" id="A0A9X3BFL6"/>
<proteinExistence type="predicted"/>
<feature type="transmembrane region" description="Helical" evidence="1">
    <location>
        <begin position="204"/>
        <end position="227"/>
    </location>
</feature>
<feature type="transmembrane region" description="Helical" evidence="1">
    <location>
        <begin position="46"/>
        <end position="70"/>
    </location>
</feature>
<feature type="transmembrane region" description="Helical" evidence="1">
    <location>
        <begin position="12"/>
        <end position="34"/>
    </location>
</feature>
<comment type="caution">
    <text evidence="3">The sequence shown here is derived from an EMBL/GenBank/DDBJ whole genome shotgun (WGS) entry which is preliminary data.</text>
</comment>
<dbReference type="Proteomes" id="UP001155483">
    <property type="component" value="Unassembled WGS sequence"/>
</dbReference>
<dbReference type="PANTHER" id="PTHR34978">
    <property type="entry name" value="POSSIBLE SENSOR-TRANSDUCER PROTEIN BLAR"/>
    <property type="match status" value="1"/>
</dbReference>
<dbReference type="Pfam" id="PF05569">
    <property type="entry name" value="Peptidase_M56"/>
    <property type="match status" value="1"/>
</dbReference>
<dbReference type="RefSeq" id="WP_279296601.1">
    <property type="nucleotide sequence ID" value="NZ_JAOTIF010000004.1"/>
</dbReference>
<evidence type="ECO:0000313" key="4">
    <source>
        <dbReference type="Proteomes" id="UP001155483"/>
    </source>
</evidence>
<evidence type="ECO:0000259" key="2">
    <source>
        <dbReference type="Pfam" id="PF05569"/>
    </source>
</evidence>
<dbReference type="CDD" id="cd07341">
    <property type="entry name" value="M56_BlaR1_MecR1_like"/>
    <property type="match status" value="1"/>
</dbReference>
<name>A0A9X3BFL6_9BACT</name>
<sequence>MPVISYSAFLQALGWAALNSIWQAGLIWCLLWIINYFIDPSPQKKYILSITCILVSFLLFFGNIFYFLNYNHHLFVSAIGSSNIKLSSEWLTIILNSASIAYLLLLLFPIYRLYENWYSLKELKLGGLQKVDFEKRLFVQKTAKLLGIKKEVTLFISEIIHSPVTIGFIKPIILLPIASFNHLSLPQAEAVLLHELAHIRRYDYLMNILICIAYTILYFNPFVKLFVRMAETSREESCDQMVLQFGYDKVSYASALLQLEKASIQHRVFTLAATGKSPLFQRIEKIAGLPSKNSSIRFSHFAGLLAIILIAFFFQALFTVSHFSNEGKPFVFSNFANPYYFISNEEKANELKNCNIPTKNIVNATRGMYKNHNYTTPHTVDQNITEETPSLPNNIIPIALNEVDAQLTNTEKKQVKSAIGLVKEVLITYEWKNLKNNIPDGLTEKEKKTAYREYLAEVKKINWKNLEQNLKVDYNNINWRKLEATLQNKLEINLQDTSGCENPGEVSEDYQVDSENDVNSELTTTDVEPKTSITAPIMPVNVPCKHDTLQVSKKKIIKL</sequence>
<feature type="domain" description="Peptidase M56" evidence="2">
    <location>
        <begin position="94"/>
        <end position="285"/>
    </location>
</feature>
<dbReference type="InterPro" id="IPR008756">
    <property type="entry name" value="Peptidase_M56"/>
</dbReference>
<dbReference type="EMBL" id="JAOTIF010000004">
    <property type="protein sequence ID" value="MCU7549159.1"/>
    <property type="molecule type" value="Genomic_DNA"/>
</dbReference>
<keyword evidence="1" id="KW-0812">Transmembrane</keyword>
<accession>A0A9X3BFL6</accession>
<protein>
    <submittedName>
        <fullName evidence="3">M56 family metallopeptidase</fullName>
    </submittedName>
</protein>
<evidence type="ECO:0000256" key="1">
    <source>
        <dbReference type="SAM" id="Phobius"/>
    </source>
</evidence>
<evidence type="ECO:0000313" key="3">
    <source>
        <dbReference type="EMBL" id="MCU7549159.1"/>
    </source>
</evidence>
<reference evidence="3" key="1">
    <citation type="submission" date="2022-09" db="EMBL/GenBank/DDBJ databases">
        <authorList>
            <person name="Yuan C."/>
            <person name="Ke Z."/>
        </authorList>
    </citation>
    <scope>NUCLEOTIDE SEQUENCE</scope>
    <source>
        <strain evidence="3">LB-8</strain>
    </source>
</reference>
<reference evidence="3" key="2">
    <citation type="submission" date="2023-04" db="EMBL/GenBank/DDBJ databases">
        <title>Paracnuella aquatica gen. nov., sp. nov., a member of the family Chitinophagaceae isolated from a hot spring.</title>
        <authorList>
            <person name="Wang C."/>
        </authorList>
    </citation>
    <scope>NUCLEOTIDE SEQUENCE</scope>
    <source>
        <strain evidence="3">LB-8</strain>
    </source>
</reference>
<keyword evidence="1" id="KW-0472">Membrane</keyword>
<keyword evidence="4" id="KW-1185">Reference proteome</keyword>
<organism evidence="3 4">
    <name type="scientific">Paraflavisolibacter caeni</name>
    <dbReference type="NCBI Taxonomy" id="2982496"/>
    <lineage>
        <taxon>Bacteria</taxon>
        <taxon>Pseudomonadati</taxon>
        <taxon>Bacteroidota</taxon>
        <taxon>Chitinophagia</taxon>
        <taxon>Chitinophagales</taxon>
        <taxon>Chitinophagaceae</taxon>
        <taxon>Paraflavisolibacter</taxon>
    </lineage>
</organism>
<dbReference type="PANTHER" id="PTHR34978:SF3">
    <property type="entry name" value="SLR0241 PROTEIN"/>
    <property type="match status" value="1"/>
</dbReference>
<feature type="transmembrane region" description="Helical" evidence="1">
    <location>
        <begin position="301"/>
        <end position="323"/>
    </location>
</feature>
<gene>
    <name evidence="3" type="ORF">OCK74_08535</name>
</gene>
<dbReference type="InterPro" id="IPR052173">
    <property type="entry name" value="Beta-lactam_resp_regulator"/>
</dbReference>
<feature type="transmembrane region" description="Helical" evidence="1">
    <location>
        <begin position="90"/>
        <end position="114"/>
    </location>
</feature>
<keyword evidence="1" id="KW-1133">Transmembrane helix</keyword>